<dbReference type="SUPFAM" id="SSF53098">
    <property type="entry name" value="Ribonuclease H-like"/>
    <property type="match status" value="1"/>
</dbReference>
<evidence type="ECO:0000256" key="9">
    <source>
        <dbReference type="ARBA" id="ARBA00023125"/>
    </source>
</evidence>
<feature type="active site" evidence="13">
    <location>
        <position position="7"/>
    </location>
</feature>
<dbReference type="CDD" id="cd16962">
    <property type="entry name" value="RuvC"/>
    <property type="match status" value="1"/>
</dbReference>
<comment type="cofactor">
    <cofactor evidence="13">
        <name>Mg(2+)</name>
        <dbReference type="ChEBI" id="CHEBI:18420"/>
    </cofactor>
    <text evidence="13">Binds 2 Mg(2+) ion per subunit.</text>
</comment>
<dbReference type="Pfam" id="PF02075">
    <property type="entry name" value="RuvC"/>
    <property type="match status" value="1"/>
</dbReference>
<evidence type="ECO:0000256" key="13">
    <source>
        <dbReference type="HAMAP-Rule" id="MF_00034"/>
    </source>
</evidence>
<evidence type="ECO:0000256" key="12">
    <source>
        <dbReference type="ARBA" id="ARBA00029354"/>
    </source>
</evidence>
<evidence type="ECO:0000313" key="15">
    <source>
        <dbReference type="EMBL" id="TWT48373.1"/>
    </source>
</evidence>
<dbReference type="AlphaFoldDB" id="A0A5C5WDZ5"/>
<keyword evidence="6 13" id="KW-0227">DNA damage</keyword>
<comment type="subunit">
    <text evidence="13">Homodimer which binds Holliday junction (HJ) DNA. The HJ becomes 2-fold symmetrical on binding to RuvC with unstacked arms; it has a different conformation from HJ DNA in complex with RuvA. In the full resolvosome a probable DNA-RuvA(4)-RuvB(12)-RuvC(2) complex forms which resolves the HJ.</text>
</comment>
<evidence type="ECO:0000256" key="4">
    <source>
        <dbReference type="ARBA" id="ARBA00022723"/>
    </source>
</evidence>
<evidence type="ECO:0000256" key="1">
    <source>
        <dbReference type="ARBA" id="ARBA00009518"/>
    </source>
</evidence>
<evidence type="ECO:0000256" key="8">
    <source>
        <dbReference type="ARBA" id="ARBA00022842"/>
    </source>
</evidence>
<dbReference type="PANTHER" id="PTHR30194:SF3">
    <property type="entry name" value="CROSSOVER JUNCTION ENDODEOXYRIBONUCLEASE RUVC"/>
    <property type="match status" value="1"/>
</dbReference>
<dbReference type="FunFam" id="3.30.420.10:FF:000002">
    <property type="entry name" value="Crossover junction endodeoxyribonuclease RuvC"/>
    <property type="match status" value="1"/>
</dbReference>
<feature type="active site" evidence="13">
    <location>
        <position position="141"/>
    </location>
</feature>
<keyword evidence="3 13" id="KW-0540">Nuclease</keyword>
<dbReference type="EC" id="3.1.21.10" evidence="13 14"/>
<evidence type="ECO:0000256" key="10">
    <source>
        <dbReference type="ARBA" id="ARBA00023172"/>
    </source>
</evidence>
<feature type="binding site" evidence="13">
    <location>
        <position position="141"/>
    </location>
    <ligand>
        <name>Mg(2+)</name>
        <dbReference type="ChEBI" id="CHEBI:18420"/>
        <label>1</label>
    </ligand>
</feature>
<feature type="active site" evidence="13">
    <location>
        <position position="67"/>
    </location>
</feature>
<evidence type="ECO:0000256" key="3">
    <source>
        <dbReference type="ARBA" id="ARBA00022722"/>
    </source>
</evidence>
<dbReference type="PANTHER" id="PTHR30194">
    <property type="entry name" value="CROSSOVER JUNCTION ENDODEOXYRIBONUCLEASE RUVC"/>
    <property type="match status" value="1"/>
</dbReference>
<dbReference type="HAMAP" id="MF_00034">
    <property type="entry name" value="RuvC"/>
    <property type="match status" value="1"/>
</dbReference>
<keyword evidence="9 13" id="KW-0238">DNA-binding</keyword>
<dbReference type="Gene3D" id="3.30.420.10">
    <property type="entry name" value="Ribonuclease H-like superfamily/Ribonuclease H"/>
    <property type="match status" value="1"/>
</dbReference>
<dbReference type="GO" id="GO:0003677">
    <property type="term" value="F:DNA binding"/>
    <property type="evidence" value="ECO:0007669"/>
    <property type="project" value="UniProtKB-KW"/>
</dbReference>
<comment type="similarity">
    <text evidence="1 13">Belongs to the RuvC family.</text>
</comment>
<dbReference type="PRINTS" id="PR00696">
    <property type="entry name" value="RSOLVASERUVC"/>
</dbReference>
<feature type="binding site" evidence="13">
    <location>
        <position position="7"/>
    </location>
    <ligand>
        <name>Mg(2+)</name>
        <dbReference type="ChEBI" id="CHEBI:18420"/>
        <label>1</label>
    </ligand>
</feature>
<dbReference type="GO" id="GO:0006281">
    <property type="term" value="P:DNA repair"/>
    <property type="evidence" value="ECO:0007669"/>
    <property type="project" value="UniProtKB-UniRule"/>
</dbReference>
<evidence type="ECO:0000256" key="6">
    <source>
        <dbReference type="ARBA" id="ARBA00022763"/>
    </source>
</evidence>
<comment type="catalytic activity">
    <reaction evidence="12 13">
        <text>Endonucleolytic cleavage at a junction such as a reciprocal single-stranded crossover between two homologous DNA duplexes (Holliday junction).</text>
        <dbReference type="EC" id="3.1.21.10"/>
    </reaction>
</comment>
<name>A0A5C5WDZ5_9BACT</name>
<evidence type="ECO:0000256" key="11">
    <source>
        <dbReference type="ARBA" id="ARBA00023204"/>
    </source>
</evidence>
<keyword evidence="10 13" id="KW-0233">DNA recombination</keyword>
<evidence type="ECO:0000313" key="16">
    <source>
        <dbReference type="Proteomes" id="UP000318995"/>
    </source>
</evidence>
<keyword evidence="16" id="KW-1185">Reference proteome</keyword>
<evidence type="ECO:0000256" key="14">
    <source>
        <dbReference type="NCBIfam" id="TIGR00228"/>
    </source>
</evidence>
<dbReference type="GO" id="GO:0048476">
    <property type="term" value="C:Holliday junction resolvase complex"/>
    <property type="evidence" value="ECO:0007669"/>
    <property type="project" value="UniProtKB-UniRule"/>
</dbReference>
<keyword evidence="11 13" id="KW-0234">DNA repair</keyword>
<dbReference type="PROSITE" id="PS01321">
    <property type="entry name" value="RUVC"/>
    <property type="match status" value="1"/>
</dbReference>
<comment type="subcellular location">
    <subcellularLocation>
        <location evidence="13">Cytoplasm</location>
    </subcellularLocation>
</comment>
<dbReference type="GO" id="GO:0005737">
    <property type="term" value="C:cytoplasm"/>
    <property type="evidence" value="ECO:0007669"/>
    <property type="project" value="UniProtKB-SubCell"/>
</dbReference>
<evidence type="ECO:0000256" key="2">
    <source>
        <dbReference type="ARBA" id="ARBA00022490"/>
    </source>
</evidence>
<dbReference type="GO" id="GO:0006310">
    <property type="term" value="P:DNA recombination"/>
    <property type="evidence" value="ECO:0007669"/>
    <property type="project" value="UniProtKB-UniRule"/>
</dbReference>
<keyword evidence="5 13" id="KW-0255">Endonuclease</keyword>
<dbReference type="Proteomes" id="UP000318995">
    <property type="component" value="Unassembled WGS sequence"/>
</dbReference>
<evidence type="ECO:0000256" key="7">
    <source>
        <dbReference type="ARBA" id="ARBA00022801"/>
    </source>
</evidence>
<comment type="function">
    <text evidence="13">The RuvA-RuvB-RuvC complex processes Holliday junction (HJ) DNA during genetic recombination and DNA repair. Endonuclease that resolves HJ intermediates. Cleaves cruciform DNA by making single-stranded nicks across the HJ at symmetrical positions within the homologous arms, yielding a 5'-phosphate and a 3'-hydroxyl group; requires a central core of homology in the junction. The consensus cleavage sequence is 5'-(A/T)TT(C/G)-3'. Cleavage occurs on the 3'-side of the TT dinucleotide at the point of strand exchange. HJ branch migration catalyzed by RuvA-RuvB allows RuvC to scan DNA until it finds its consensus sequence, where it cleaves and resolves the cruciform DNA.</text>
</comment>
<dbReference type="InterPro" id="IPR012337">
    <property type="entry name" value="RNaseH-like_sf"/>
</dbReference>
<keyword evidence="2 13" id="KW-0963">Cytoplasm</keyword>
<sequence>MRILGVDPGLNITGYGVIDATRAGVRLVEAGVVRGTKGTSLAHRVGEIHAGMSEVIAGLQPEAMAIEELYSHYERVKTSILMGHARGVIVLSATQAEIPVSHYAATQVKRILTGAGRAPKAQMQLAIQRELGLAEPPEPPDVADALAIAMTHWYLSGKSTVISGSR</sequence>
<keyword evidence="7 13" id="KW-0378">Hydrolase</keyword>
<evidence type="ECO:0000256" key="5">
    <source>
        <dbReference type="ARBA" id="ARBA00022759"/>
    </source>
</evidence>
<dbReference type="NCBIfam" id="NF000711">
    <property type="entry name" value="PRK00039.2-1"/>
    <property type="match status" value="1"/>
</dbReference>
<comment type="caution">
    <text evidence="15">The sequence shown here is derived from an EMBL/GenBank/DDBJ whole genome shotgun (WGS) entry which is preliminary data.</text>
</comment>
<accession>A0A5C5WDZ5</accession>
<dbReference type="InterPro" id="IPR002176">
    <property type="entry name" value="X-over_junc_endoDNase_RuvC"/>
</dbReference>
<dbReference type="RefSeq" id="WP_146570398.1">
    <property type="nucleotide sequence ID" value="NZ_SJPH01000001.1"/>
</dbReference>
<dbReference type="NCBIfam" id="TIGR00228">
    <property type="entry name" value="ruvC"/>
    <property type="match status" value="1"/>
</dbReference>
<dbReference type="OrthoDB" id="9805499at2"/>
<organism evidence="15 16">
    <name type="scientific">Botrimarina hoheduenensis</name>
    <dbReference type="NCBI Taxonomy" id="2528000"/>
    <lineage>
        <taxon>Bacteria</taxon>
        <taxon>Pseudomonadati</taxon>
        <taxon>Planctomycetota</taxon>
        <taxon>Planctomycetia</taxon>
        <taxon>Pirellulales</taxon>
        <taxon>Lacipirellulaceae</taxon>
        <taxon>Botrimarina</taxon>
    </lineage>
</organism>
<dbReference type="InterPro" id="IPR020563">
    <property type="entry name" value="X-over_junc_endoDNase_Mg_BS"/>
</dbReference>
<keyword evidence="4 13" id="KW-0479">Metal-binding</keyword>
<feature type="binding site" evidence="13">
    <location>
        <position position="67"/>
    </location>
    <ligand>
        <name>Mg(2+)</name>
        <dbReference type="ChEBI" id="CHEBI:18420"/>
        <label>2</label>
    </ligand>
</feature>
<keyword evidence="8 13" id="KW-0460">Magnesium</keyword>
<dbReference type="GO" id="GO:0008821">
    <property type="term" value="F:crossover junction DNA endonuclease activity"/>
    <property type="evidence" value="ECO:0007669"/>
    <property type="project" value="UniProtKB-UniRule"/>
</dbReference>
<protein>
    <recommendedName>
        <fullName evidence="13 14">Crossover junction endodeoxyribonuclease RuvC</fullName>
        <ecNumber evidence="13 14">3.1.21.10</ecNumber>
    </recommendedName>
    <alternativeName>
        <fullName evidence="13">Holliday junction nuclease RuvC</fullName>
    </alternativeName>
    <alternativeName>
        <fullName evidence="13">Holliday junction resolvase RuvC</fullName>
    </alternativeName>
</protein>
<reference evidence="15 16" key="1">
    <citation type="submission" date="2019-02" db="EMBL/GenBank/DDBJ databases">
        <title>Deep-cultivation of Planctomycetes and their phenomic and genomic characterization uncovers novel biology.</title>
        <authorList>
            <person name="Wiegand S."/>
            <person name="Jogler M."/>
            <person name="Boedeker C."/>
            <person name="Pinto D."/>
            <person name="Vollmers J."/>
            <person name="Rivas-Marin E."/>
            <person name="Kohn T."/>
            <person name="Peeters S.H."/>
            <person name="Heuer A."/>
            <person name="Rast P."/>
            <person name="Oberbeckmann S."/>
            <person name="Bunk B."/>
            <person name="Jeske O."/>
            <person name="Meyerdierks A."/>
            <person name="Storesund J.E."/>
            <person name="Kallscheuer N."/>
            <person name="Luecker S."/>
            <person name="Lage O.M."/>
            <person name="Pohl T."/>
            <person name="Merkel B.J."/>
            <person name="Hornburger P."/>
            <person name="Mueller R.-W."/>
            <person name="Bruemmer F."/>
            <person name="Labrenz M."/>
            <person name="Spormann A.M."/>
            <person name="Op Den Camp H."/>
            <person name="Overmann J."/>
            <person name="Amann R."/>
            <person name="Jetten M.S.M."/>
            <person name="Mascher T."/>
            <person name="Medema M.H."/>
            <person name="Devos D.P."/>
            <person name="Kaster A.-K."/>
            <person name="Ovreas L."/>
            <person name="Rohde M."/>
            <person name="Galperin M.Y."/>
            <person name="Jogler C."/>
        </authorList>
    </citation>
    <scope>NUCLEOTIDE SEQUENCE [LARGE SCALE GENOMIC DNA]</scope>
    <source>
        <strain evidence="15 16">Pla111</strain>
    </source>
</reference>
<dbReference type="InterPro" id="IPR036397">
    <property type="entry name" value="RNaseH_sf"/>
</dbReference>
<dbReference type="GO" id="GO:0000287">
    <property type="term" value="F:magnesium ion binding"/>
    <property type="evidence" value="ECO:0007669"/>
    <property type="project" value="UniProtKB-UniRule"/>
</dbReference>
<proteinExistence type="inferred from homology"/>
<gene>
    <name evidence="13 15" type="primary">ruvC</name>
    <name evidence="15" type="ORF">Pla111_01360</name>
</gene>
<dbReference type="EMBL" id="SJPH01000001">
    <property type="protein sequence ID" value="TWT48373.1"/>
    <property type="molecule type" value="Genomic_DNA"/>
</dbReference>